<keyword evidence="3" id="KW-0001">2Fe-2S</keyword>
<dbReference type="GO" id="GO:0051537">
    <property type="term" value="F:2 iron, 2 sulfur cluster binding"/>
    <property type="evidence" value="ECO:0007669"/>
    <property type="project" value="UniProtKB-KW"/>
</dbReference>
<accession>A0A1D7V3V9</accession>
<keyword evidence="11" id="KW-1185">Reference proteome</keyword>
<dbReference type="SUPFAM" id="SSF52343">
    <property type="entry name" value="Ferredoxin reductase-like, C-terminal NADP-linked domain"/>
    <property type="match status" value="1"/>
</dbReference>
<evidence type="ECO:0000259" key="9">
    <source>
        <dbReference type="PROSITE" id="PS51384"/>
    </source>
</evidence>
<keyword evidence="6" id="KW-0560">Oxidoreductase</keyword>
<feature type="domain" description="FAD-binding FR-type" evidence="9">
    <location>
        <begin position="1"/>
        <end position="106"/>
    </location>
</feature>
<dbReference type="Pfam" id="PF00970">
    <property type="entry name" value="FAD_binding_6"/>
    <property type="match status" value="1"/>
</dbReference>
<dbReference type="SUPFAM" id="SSF63380">
    <property type="entry name" value="Riboflavin synthase domain-like"/>
    <property type="match status" value="1"/>
</dbReference>
<evidence type="ECO:0000256" key="3">
    <source>
        <dbReference type="ARBA" id="ARBA00022714"/>
    </source>
</evidence>
<evidence type="ECO:0000256" key="1">
    <source>
        <dbReference type="ARBA" id="ARBA00001974"/>
    </source>
</evidence>
<dbReference type="Gene3D" id="2.40.30.10">
    <property type="entry name" value="Translation factors"/>
    <property type="match status" value="1"/>
</dbReference>
<evidence type="ECO:0000313" key="11">
    <source>
        <dbReference type="Proteomes" id="UP000094197"/>
    </source>
</evidence>
<keyword evidence="2" id="KW-0285">Flavoprotein</keyword>
<dbReference type="GO" id="GO:0050660">
    <property type="term" value="F:flavin adenine dinucleotide binding"/>
    <property type="evidence" value="ECO:0007669"/>
    <property type="project" value="TreeGrafter"/>
</dbReference>
<evidence type="ECO:0000313" key="10">
    <source>
        <dbReference type="EMBL" id="AOP36526.1"/>
    </source>
</evidence>
<keyword evidence="4" id="KW-0479">Metal-binding</keyword>
<organism evidence="10 11">
    <name type="scientific">Leptospira tipperaryensis</name>
    <dbReference type="NCBI Taxonomy" id="2564040"/>
    <lineage>
        <taxon>Bacteria</taxon>
        <taxon>Pseudomonadati</taxon>
        <taxon>Spirochaetota</taxon>
        <taxon>Spirochaetia</taxon>
        <taxon>Leptospirales</taxon>
        <taxon>Leptospiraceae</taxon>
        <taxon>Leptospira</taxon>
    </lineage>
</organism>
<dbReference type="GO" id="GO:0016491">
    <property type="term" value="F:oxidoreductase activity"/>
    <property type="evidence" value="ECO:0007669"/>
    <property type="project" value="UniProtKB-KW"/>
</dbReference>
<gene>
    <name evidence="10" type="ORF">A0128_21190</name>
</gene>
<proteinExistence type="predicted"/>
<dbReference type="Proteomes" id="UP000094197">
    <property type="component" value="Chromosome 2"/>
</dbReference>
<evidence type="ECO:0000256" key="7">
    <source>
        <dbReference type="ARBA" id="ARBA00023004"/>
    </source>
</evidence>
<dbReference type="InterPro" id="IPR050415">
    <property type="entry name" value="MRET"/>
</dbReference>
<keyword evidence="8" id="KW-0411">Iron-sulfur</keyword>
<dbReference type="InterPro" id="IPR039261">
    <property type="entry name" value="FNR_nucleotide-bd"/>
</dbReference>
<keyword evidence="5" id="KW-0274">FAD</keyword>
<evidence type="ECO:0000256" key="4">
    <source>
        <dbReference type="ARBA" id="ARBA00022723"/>
    </source>
</evidence>
<dbReference type="RefSeq" id="WP_069609743.1">
    <property type="nucleotide sequence ID" value="NZ_CP015218.1"/>
</dbReference>
<evidence type="ECO:0000256" key="5">
    <source>
        <dbReference type="ARBA" id="ARBA00022827"/>
    </source>
</evidence>
<sequence>MANPPKKIKIKNILHTSNVCTITFNSLNGPLNFIGGQYIILNSGLKSAEGKEFKRAYSVISSDVNQEEFDITFQVLYEGMVSKHLSRLNVGDELEFSGPWGKFLGNPEWPHPGKTLLVATDTGITAIQSILHSSGWKKRLSDTRVLWLFSEADKFIPISKILESIPNECGVFQTRIIPAINDFERMEKFEQILINTLDFYYIPENAFLAGDGRLLQITKEFLLNRGVLEDRIGVEAFFHSVKETKPVVS</sequence>
<dbReference type="KEGG" id="laj:A0128_21190"/>
<evidence type="ECO:0000256" key="6">
    <source>
        <dbReference type="ARBA" id="ARBA00023002"/>
    </source>
</evidence>
<dbReference type="EMBL" id="CP015218">
    <property type="protein sequence ID" value="AOP36526.1"/>
    <property type="molecule type" value="Genomic_DNA"/>
</dbReference>
<keyword evidence="7" id="KW-0408">Iron</keyword>
<dbReference type="AlphaFoldDB" id="A0A1D7V3V9"/>
<dbReference type="GO" id="GO:0046872">
    <property type="term" value="F:metal ion binding"/>
    <property type="evidence" value="ECO:0007669"/>
    <property type="project" value="UniProtKB-KW"/>
</dbReference>
<dbReference type="CDD" id="cd00322">
    <property type="entry name" value="FNR_like"/>
    <property type="match status" value="1"/>
</dbReference>
<reference evidence="10 11" key="1">
    <citation type="submission" date="2016-04" db="EMBL/GenBank/DDBJ databases">
        <title>Complete genome seqeunce of Leptospira alstonii serovar Room22.</title>
        <authorList>
            <person name="Nally J.E."/>
            <person name="Bayles D.O."/>
            <person name="Hurley D."/>
            <person name="Fanning S."/>
            <person name="McMahon B.J."/>
            <person name="Arent Z."/>
        </authorList>
    </citation>
    <scope>NUCLEOTIDE SEQUENCE [LARGE SCALE GENOMIC DNA]</scope>
    <source>
        <strain evidence="10 11">GWTS #1</strain>
    </source>
</reference>
<dbReference type="InterPro" id="IPR017938">
    <property type="entry name" value="Riboflavin_synthase-like_b-brl"/>
</dbReference>
<dbReference type="PANTHER" id="PTHR47354">
    <property type="entry name" value="NADH OXIDOREDUCTASE HCR"/>
    <property type="match status" value="1"/>
</dbReference>
<evidence type="ECO:0000256" key="2">
    <source>
        <dbReference type="ARBA" id="ARBA00022630"/>
    </source>
</evidence>
<comment type="cofactor">
    <cofactor evidence="1">
        <name>FAD</name>
        <dbReference type="ChEBI" id="CHEBI:57692"/>
    </cofactor>
</comment>
<dbReference type="OrthoDB" id="9801223at2"/>
<dbReference type="InterPro" id="IPR008333">
    <property type="entry name" value="Cbr1-like_FAD-bd_dom"/>
</dbReference>
<evidence type="ECO:0000256" key="8">
    <source>
        <dbReference type="ARBA" id="ARBA00023014"/>
    </source>
</evidence>
<name>A0A1D7V3V9_9LEPT</name>
<dbReference type="InterPro" id="IPR017927">
    <property type="entry name" value="FAD-bd_FR_type"/>
</dbReference>
<dbReference type="PROSITE" id="PS51384">
    <property type="entry name" value="FAD_FR"/>
    <property type="match status" value="1"/>
</dbReference>
<dbReference type="PANTHER" id="PTHR47354:SF8">
    <property type="entry name" value="1,2-PHENYLACETYL-COA EPOXIDASE, SUBUNIT E"/>
    <property type="match status" value="1"/>
</dbReference>
<protein>
    <submittedName>
        <fullName evidence="10">Flavodoxin reductase</fullName>
    </submittedName>
</protein>